<dbReference type="InterPro" id="IPR023606">
    <property type="entry name" value="CoA-Trfase_III_dom_1_sf"/>
</dbReference>
<evidence type="ECO:0000313" key="1">
    <source>
        <dbReference type="EMBL" id="EUA23044.1"/>
    </source>
</evidence>
<proteinExistence type="predicted"/>
<dbReference type="Gene3D" id="3.40.50.10540">
    <property type="entry name" value="Crotonobetainyl-coa:carnitine coa-transferase, domain 1"/>
    <property type="match status" value="1"/>
</dbReference>
<dbReference type="PATRIC" id="fig|1299334.3.peg.7093"/>
<dbReference type="EMBL" id="JAOB01000069">
    <property type="protein sequence ID" value="EUA23044.1"/>
    <property type="molecule type" value="Genomic_DNA"/>
</dbReference>
<keyword evidence="1" id="KW-0808">Transferase</keyword>
<organism evidence="1">
    <name type="scientific">Mycobacterium xenopi 4042</name>
    <dbReference type="NCBI Taxonomy" id="1299334"/>
    <lineage>
        <taxon>Bacteria</taxon>
        <taxon>Bacillati</taxon>
        <taxon>Actinomycetota</taxon>
        <taxon>Actinomycetes</taxon>
        <taxon>Mycobacteriales</taxon>
        <taxon>Mycobacteriaceae</taxon>
        <taxon>Mycobacterium</taxon>
    </lineage>
</organism>
<gene>
    <name evidence="1" type="ORF">I553_5134</name>
</gene>
<comment type="caution">
    <text evidence="1">The sequence shown here is derived from an EMBL/GenBank/DDBJ whole genome shotgun (WGS) entry which is preliminary data.</text>
</comment>
<sequence>MLRLVERADVLVEAFRPGVAERLGIGPDECLERNPRLVYARMTGWGQSGPLANTAGHDINYIAVAGALDNFRRTGDRPLPPLNVVGDMGGGGMLLAFGIAAALVHVGRTGQGQVIDAAMVDGAALQLATTLGMRAQGRWPNPRALMFLTPVPRITKSMSVLTGAFSR</sequence>
<dbReference type="PANTHER" id="PTHR48228:SF5">
    <property type="entry name" value="ALPHA-METHYLACYL-COA RACEMASE"/>
    <property type="match status" value="1"/>
</dbReference>
<dbReference type="InterPro" id="IPR050509">
    <property type="entry name" value="CoA-transferase_III"/>
</dbReference>
<dbReference type="InterPro" id="IPR003673">
    <property type="entry name" value="CoA-Trfase_fam_III"/>
</dbReference>
<dbReference type="SUPFAM" id="SSF89796">
    <property type="entry name" value="CoA-transferase family III (CaiB/BaiF)"/>
    <property type="match status" value="1"/>
</dbReference>
<dbReference type="Pfam" id="PF02515">
    <property type="entry name" value="CoA_transf_3"/>
    <property type="match status" value="1"/>
</dbReference>
<protein>
    <submittedName>
        <fullName evidence="1">CoA-transferase III family protein</fullName>
    </submittedName>
</protein>
<reference evidence="1" key="1">
    <citation type="submission" date="2014-01" db="EMBL/GenBank/DDBJ databases">
        <authorList>
            <person name="Brown-Elliot B."/>
            <person name="Wallace R."/>
            <person name="Lenaerts A."/>
            <person name="Ordway D."/>
            <person name="DeGroote M.A."/>
            <person name="Parker T."/>
            <person name="Sizemore C."/>
            <person name="Tallon L.J."/>
            <person name="Sadzewicz L.K."/>
            <person name="Sengamalay N."/>
            <person name="Fraser C.M."/>
            <person name="Hine E."/>
            <person name="Shefchek K.A."/>
            <person name="Das S.P."/>
            <person name="Tettelin H."/>
        </authorList>
    </citation>
    <scope>NUCLEOTIDE SEQUENCE [LARGE SCALE GENOMIC DNA]</scope>
    <source>
        <strain evidence="1">4042</strain>
    </source>
</reference>
<name>X7ZUV9_MYCXE</name>
<accession>X7ZUV9</accession>
<dbReference type="GO" id="GO:0016740">
    <property type="term" value="F:transferase activity"/>
    <property type="evidence" value="ECO:0007669"/>
    <property type="project" value="UniProtKB-KW"/>
</dbReference>
<dbReference type="AlphaFoldDB" id="X7ZUV9"/>
<dbReference type="PANTHER" id="PTHR48228">
    <property type="entry name" value="SUCCINYL-COA--D-CITRAMALATE COA-TRANSFERASE"/>
    <property type="match status" value="1"/>
</dbReference>